<dbReference type="Proteomes" id="UP001341840">
    <property type="component" value="Unassembled WGS sequence"/>
</dbReference>
<proteinExistence type="predicted"/>
<feature type="compositionally biased region" description="Polar residues" evidence="1">
    <location>
        <begin position="87"/>
        <end position="98"/>
    </location>
</feature>
<keyword evidence="3" id="KW-1185">Reference proteome</keyword>
<gene>
    <name evidence="2" type="ORF">PIB30_091734</name>
</gene>
<name>A0ABU6ZTA8_9FABA</name>
<dbReference type="EMBL" id="JASCZI010273710">
    <property type="protein sequence ID" value="MED6225238.1"/>
    <property type="molecule type" value="Genomic_DNA"/>
</dbReference>
<comment type="caution">
    <text evidence="2">The sequence shown here is derived from an EMBL/GenBank/DDBJ whole genome shotgun (WGS) entry which is preliminary data.</text>
</comment>
<organism evidence="2 3">
    <name type="scientific">Stylosanthes scabra</name>
    <dbReference type="NCBI Taxonomy" id="79078"/>
    <lineage>
        <taxon>Eukaryota</taxon>
        <taxon>Viridiplantae</taxon>
        <taxon>Streptophyta</taxon>
        <taxon>Embryophyta</taxon>
        <taxon>Tracheophyta</taxon>
        <taxon>Spermatophyta</taxon>
        <taxon>Magnoliopsida</taxon>
        <taxon>eudicotyledons</taxon>
        <taxon>Gunneridae</taxon>
        <taxon>Pentapetalae</taxon>
        <taxon>rosids</taxon>
        <taxon>fabids</taxon>
        <taxon>Fabales</taxon>
        <taxon>Fabaceae</taxon>
        <taxon>Papilionoideae</taxon>
        <taxon>50 kb inversion clade</taxon>
        <taxon>dalbergioids sensu lato</taxon>
        <taxon>Dalbergieae</taxon>
        <taxon>Pterocarpus clade</taxon>
        <taxon>Stylosanthes</taxon>
    </lineage>
</organism>
<evidence type="ECO:0000313" key="2">
    <source>
        <dbReference type="EMBL" id="MED6225238.1"/>
    </source>
</evidence>
<sequence>MKYRFFRTGLGPISNFWRRCRGTEKLASISIPDLLLFDPEIKRTVRHARQVRHQLEFESNLHSQTQNLASANNSGYSSDPDFDLELSTSFSDSGTSTMGDIPRLTLK</sequence>
<protein>
    <submittedName>
        <fullName evidence="2">Uncharacterized protein</fullName>
    </submittedName>
</protein>
<evidence type="ECO:0000313" key="3">
    <source>
        <dbReference type="Proteomes" id="UP001341840"/>
    </source>
</evidence>
<reference evidence="2 3" key="1">
    <citation type="journal article" date="2023" name="Plants (Basel)">
        <title>Bridging the Gap: Combining Genomics and Transcriptomics Approaches to Understand Stylosanthes scabra, an Orphan Legume from the Brazilian Caatinga.</title>
        <authorList>
            <person name="Ferreira-Neto J.R.C."/>
            <person name="da Silva M.D."/>
            <person name="Binneck E."/>
            <person name="de Melo N.F."/>
            <person name="da Silva R.H."/>
            <person name="de Melo A.L.T.M."/>
            <person name="Pandolfi V."/>
            <person name="Bustamante F.O."/>
            <person name="Brasileiro-Vidal A.C."/>
            <person name="Benko-Iseppon A.M."/>
        </authorList>
    </citation>
    <scope>NUCLEOTIDE SEQUENCE [LARGE SCALE GENOMIC DNA]</scope>
    <source>
        <tissue evidence="2">Leaves</tissue>
    </source>
</reference>
<evidence type="ECO:0000256" key="1">
    <source>
        <dbReference type="SAM" id="MobiDB-lite"/>
    </source>
</evidence>
<feature type="region of interest" description="Disordered" evidence="1">
    <location>
        <begin position="87"/>
        <end position="107"/>
    </location>
</feature>
<accession>A0ABU6ZTA8</accession>